<dbReference type="InterPro" id="IPR011547">
    <property type="entry name" value="SLC26A/SulP_dom"/>
</dbReference>
<feature type="transmembrane region" description="Helical" evidence="5">
    <location>
        <begin position="185"/>
        <end position="202"/>
    </location>
</feature>
<accession>A0A2P4SSQ8</accession>
<feature type="domain" description="SLC26A/SulP transporter" evidence="6">
    <location>
        <begin position="81"/>
        <end position="201"/>
    </location>
</feature>
<dbReference type="InterPro" id="IPR001902">
    <property type="entry name" value="SLC26A/SulP_fam"/>
</dbReference>
<keyword evidence="2 5" id="KW-0812">Transmembrane</keyword>
<evidence type="ECO:0000256" key="4">
    <source>
        <dbReference type="ARBA" id="ARBA00023136"/>
    </source>
</evidence>
<dbReference type="Pfam" id="PF00916">
    <property type="entry name" value="Sulfate_transp"/>
    <property type="match status" value="1"/>
</dbReference>
<dbReference type="GO" id="GO:0016020">
    <property type="term" value="C:membrane"/>
    <property type="evidence" value="ECO:0007669"/>
    <property type="project" value="UniProtKB-SubCell"/>
</dbReference>
<dbReference type="Proteomes" id="UP000237246">
    <property type="component" value="Unassembled WGS sequence"/>
</dbReference>
<reference evidence="7 8" key="1">
    <citation type="submission" date="2018-01" db="EMBL/GenBank/DDBJ databases">
        <title>Comparison of the Chinese Bamboo Partridge and Red Junglefowl genome sequences highlights the importance of demography in genome evolution.</title>
        <authorList>
            <person name="Tiley G.P."/>
            <person name="Kimball R.T."/>
            <person name="Braun E.L."/>
            <person name="Burleigh J.G."/>
        </authorList>
    </citation>
    <scope>NUCLEOTIDE SEQUENCE [LARGE SCALE GENOMIC DNA]</scope>
    <source>
        <strain evidence="7">RTK389</strain>
        <tissue evidence="7">Blood</tissue>
    </source>
</reference>
<feature type="transmembrane region" description="Helical" evidence="5">
    <location>
        <begin position="208"/>
        <end position="229"/>
    </location>
</feature>
<feature type="non-terminal residue" evidence="7">
    <location>
        <position position="327"/>
    </location>
</feature>
<keyword evidence="8" id="KW-1185">Reference proteome</keyword>
<dbReference type="GO" id="GO:0008271">
    <property type="term" value="F:secondary active sulfate transmembrane transporter activity"/>
    <property type="evidence" value="ECO:0007669"/>
    <property type="project" value="InterPro"/>
</dbReference>
<feature type="transmembrane region" description="Helical" evidence="5">
    <location>
        <begin position="241"/>
        <end position="261"/>
    </location>
</feature>
<evidence type="ECO:0000256" key="1">
    <source>
        <dbReference type="ARBA" id="ARBA00004141"/>
    </source>
</evidence>
<evidence type="ECO:0000256" key="3">
    <source>
        <dbReference type="ARBA" id="ARBA00022989"/>
    </source>
</evidence>
<proteinExistence type="predicted"/>
<keyword evidence="3 5" id="KW-1133">Transmembrane helix</keyword>
<evidence type="ECO:0000256" key="5">
    <source>
        <dbReference type="SAM" id="Phobius"/>
    </source>
</evidence>
<dbReference type="PROSITE" id="PS01130">
    <property type="entry name" value="SLC26A"/>
    <property type="match status" value="1"/>
</dbReference>
<evidence type="ECO:0000313" key="7">
    <source>
        <dbReference type="EMBL" id="POI27142.1"/>
    </source>
</evidence>
<evidence type="ECO:0000256" key="2">
    <source>
        <dbReference type="ARBA" id="ARBA00022692"/>
    </source>
</evidence>
<feature type="transmembrane region" description="Helical" evidence="5">
    <location>
        <begin position="289"/>
        <end position="311"/>
    </location>
</feature>
<protein>
    <recommendedName>
        <fullName evidence="6">SLC26A/SulP transporter domain-containing protein</fullName>
    </recommendedName>
</protein>
<dbReference type="OrthoDB" id="288203at2759"/>
<feature type="transmembrane region" description="Helical" evidence="5">
    <location>
        <begin position="100"/>
        <end position="127"/>
    </location>
</feature>
<comment type="caution">
    <text evidence="7">The sequence shown here is derived from an EMBL/GenBank/DDBJ whole genome shotgun (WGS) entry which is preliminary data.</text>
</comment>
<comment type="subcellular location">
    <subcellularLocation>
        <location evidence="1">Membrane</location>
        <topology evidence="1">Multi-pass membrane protein</topology>
    </subcellularLocation>
</comment>
<dbReference type="PANTHER" id="PTHR11814">
    <property type="entry name" value="SULFATE TRANSPORTER"/>
    <property type="match status" value="1"/>
</dbReference>
<dbReference type="InterPro" id="IPR018045">
    <property type="entry name" value="S04_transporter_CS"/>
</dbReference>
<dbReference type="AlphaFoldDB" id="A0A2P4SSQ8"/>
<evidence type="ECO:0000313" key="8">
    <source>
        <dbReference type="Proteomes" id="UP000237246"/>
    </source>
</evidence>
<keyword evidence="4 5" id="KW-0472">Membrane</keyword>
<name>A0A2P4SSQ8_BAMTH</name>
<sequence length="327" mass="35413">MAAGVRAEEPLTELSHYVVARPIYNEAGFQEENERLPPPPPTLLERARAVCSCSRKKAFQITKSFLPILEWLPNYRVKEWLVSDIISGVSTGLVATLQGLAYALLVAVPVGYGLYSAFFPILTYFFLGTSRHISVGPFPVVSLMVGSVVMSMAPDDNFLIAGSNATGTNGTEILIDTDARDAQRVLIASTLTFLVGILQTLIETFENIGSTNIADLIAGLLTIFVCMVVKEINDRFKHKIPIPIPIEVIVTIVATGISYAADLEKKYNAGIVKSIPRGFLPPEAPDVSMFSQMIAASFSIAIVAYAIAVSVGKVYATKYDYAINGNQ</sequence>
<evidence type="ECO:0000259" key="6">
    <source>
        <dbReference type="Pfam" id="PF00916"/>
    </source>
</evidence>
<gene>
    <name evidence="7" type="ORF">CIB84_009108</name>
</gene>
<dbReference type="EMBL" id="PPHD01025249">
    <property type="protein sequence ID" value="POI27142.1"/>
    <property type="molecule type" value="Genomic_DNA"/>
</dbReference>
<organism evidence="7 8">
    <name type="scientific">Bambusicola thoracicus</name>
    <name type="common">Chinese bamboo-partridge</name>
    <name type="synonym">Perdix thoracica</name>
    <dbReference type="NCBI Taxonomy" id="9083"/>
    <lineage>
        <taxon>Eukaryota</taxon>
        <taxon>Metazoa</taxon>
        <taxon>Chordata</taxon>
        <taxon>Craniata</taxon>
        <taxon>Vertebrata</taxon>
        <taxon>Euteleostomi</taxon>
        <taxon>Archelosauria</taxon>
        <taxon>Archosauria</taxon>
        <taxon>Dinosauria</taxon>
        <taxon>Saurischia</taxon>
        <taxon>Theropoda</taxon>
        <taxon>Coelurosauria</taxon>
        <taxon>Aves</taxon>
        <taxon>Neognathae</taxon>
        <taxon>Galloanserae</taxon>
        <taxon>Galliformes</taxon>
        <taxon>Phasianidae</taxon>
        <taxon>Perdicinae</taxon>
        <taxon>Bambusicola</taxon>
    </lineage>
</organism>